<keyword evidence="3" id="KW-1185">Reference proteome</keyword>
<evidence type="ECO:0000256" key="1">
    <source>
        <dbReference type="SAM" id="Phobius"/>
    </source>
</evidence>
<dbReference type="PANTHER" id="PTHR35617">
    <property type="entry name" value="PHAGE_INTEGRASE DOMAIN-CONTAINING PROTEIN"/>
    <property type="match status" value="1"/>
</dbReference>
<gene>
    <name evidence="2" type="ORF">SNE40_021087</name>
</gene>
<dbReference type="EMBL" id="JAZGQO010000017">
    <property type="protein sequence ID" value="KAK6168293.1"/>
    <property type="molecule type" value="Genomic_DNA"/>
</dbReference>
<dbReference type="AlphaFoldDB" id="A0AAN8G5L3"/>
<reference evidence="2 3" key="1">
    <citation type="submission" date="2024-01" db="EMBL/GenBank/DDBJ databases">
        <title>The genome of the rayed Mediterranean limpet Patella caerulea (Linnaeus, 1758).</title>
        <authorList>
            <person name="Anh-Thu Weber A."/>
            <person name="Halstead-Nussloch G."/>
        </authorList>
    </citation>
    <scope>NUCLEOTIDE SEQUENCE [LARGE SCALE GENOMIC DNA]</scope>
    <source>
        <strain evidence="2">AATW-2023a</strain>
        <tissue evidence="2">Whole specimen</tissue>
    </source>
</reference>
<keyword evidence="1" id="KW-0812">Transmembrane</keyword>
<feature type="transmembrane region" description="Helical" evidence="1">
    <location>
        <begin position="105"/>
        <end position="125"/>
    </location>
</feature>
<name>A0AAN8G5L3_PATCE</name>
<sequence length="143" mass="16290">MLLALLTVQRCQAIHCLDTEHKTLMLLALLTVQRCQAIHCLDIEHKTVMLLALLTGQRCQAIHCLDMEHLKLSDSKCVFYVNHLLKQSKHGIHLQLITLKAYAPYILRLLPIFVGNVFNCLLVVINHIQMFLKIQSVDGLNVV</sequence>
<evidence type="ECO:0000313" key="3">
    <source>
        <dbReference type="Proteomes" id="UP001347796"/>
    </source>
</evidence>
<comment type="caution">
    <text evidence="2">The sequence shown here is derived from an EMBL/GenBank/DDBJ whole genome shotgun (WGS) entry which is preliminary data.</text>
</comment>
<proteinExistence type="predicted"/>
<keyword evidence="1" id="KW-1133">Transmembrane helix</keyword>
<protein>
    <submittedName>
        <fullName evidence="2">Uncharacterized protein</fullName>
    </submittedName>
</protein>
<accession>A0AAN8G5L3</accession>
<organism evidence="2 3">
    <name type="scientific">Patella caerulea</name>
    <name type="common">Rayed Mediterranean limpet</name>
    <dbReference type="NCBI Taxonomy" id="87958"/>
    <lineage>
        <taxon>Eukaryota</taxon>
        <taxon>Metazoa</taxon>
        <taxon>Spiralia</taxon>
        <taxon>Lophotrochozoa</taxon>
        <taxon>Mollusca</taxon>
        <taxon>Gastropoda</taxon>
        <taxon>Patellogastropoda</taxon>
        <taxon>Patelloidea</taxon>
        <taxon>Patellidae</taxon>
        <taxon>Patella</taxon>
    </lineage>
</organism>
<dbReference type="PANTHER" id="PTHR35617:SF3">
    <property type="entry name" value="CORE-BINDING (CB) DOMAIN-CONTAINING PROTEIN"/>
    <property type="match status" value="1"/>
</dbReference>
<evidence type="ECO:0000313" key="2">
    <source>
        <dbReference type="EMBL" id="KAK6168293.1"/>
    </source>
</evidence>
<keyword evidence="1" id="KW-0472">Membrane</keyword>
<dbReference type="Proteomes" id="UP001347796">
    <property type="component" value="Unassembled WGS sequence"/>
</dbReference>